<evidence type="ECO:0000313" key="5">
    <source>
        <dbReference type="Proteomes" id="UP000247346"/>
    </source>
</evidence>
<keyword evidence="3" id="KW-0732">Signal</keyword>
<dbReference type="Pfam" id="PF03022">
    <property type="entry name" value="MRJP"/>
    <property type="match status" value="1"/>
</dbReference>
<evidence type="ECO:0000256" key="3">
    <source>
        <dbReference type="SAM" id="SignalP"/>
    </source>
</evidence>
<dbReference type="PANTHER" id="PTHR10009">
    <property type="entry name" value="PROTEIN YELLOW-RELATED"/>
    <property type="match status" value="1"/>
</dbReference>
<dbReference type="SUPFAM" id="SSF101898">
    <property type="entry name" value="NHL repeat"/>
    <property type="match status" value="1"/>
</dbReference>
<dbReference type="PANTHER" id="PTHR10009:SF18">
    <property type="entry name" value="PROTEIN YELLOW-LIKE PROTEIN"/>
    <property type="match status" value="1"/>
</dbReference>
<comment type="caution">
    <text evidence="4">The sequence shown here is derived from an EMBL/GenBank/DDBJ whole genome shotgun (WGS) entry which is preliminary data.</text>
</comment>
<dbReference type="Gene3D" id="2.120.10.30">
    <property type="entry name" value="TolB, C-terminal domain"/>
    <property type="match status" value="1"/>
</dbReference>
<gene>
    <name evidence="4" type="ORF">XsacCFBP4641_03820</name>
</gene>
<dbReference type="OrthoDB" id="9797664at2"/>
<dbReference type="RefSeq" id="WP_050946575.1">
    <property type="nucleotide sequence ID" value="NZ_CP132343.1"/>
</dbReference>
<sequence>MPHHFAPPRWVLFVAASLAACGAFAASIAASAAAPPATLVVVRESQQMPWNAAALDGRGRFIVSTPRWTGNTGPAVAIARKDGALAPYPDAGWNSWTPGSAAAHAFVSVNAIHKDARGDLWIVDTGTPEFGGTPVADGAKVVHIDPRTDRVVRVYLFPKDAIRDHSYVDDIRIHGGHAYLTDAGEGAVIVLDLDSGSARRRFDGAAFARARANDRIIVNGKVLTGNDGKPLQVNADPLELSPDGRTLYFGPLTGPLSQIETRYLDDDAIDDAALAQHVRPWFDNPPIGGTAMGADGSLYYTPLADNTLMRRAPDGTVSTIAHDRDLRWADAPFLDGQGHVYLPVAQIDGAPAFNRGTSTIRFPVKLYRVDLPAGQR</sequence>
<accession>A0A2P5Z764</accession>
<feature type="chain" id="PRO_5015176548" description="Gluconolactonase" evidence="3">
    <location>
        <begin position="26"/>
        <end position="376"/>
    </location>
</feature>
<name>A0A2P5Z764_9XANT</name>
<proteinExistence type="predicted"/>
<dbReference type="InterPro" id="IPR017996">
    <property type="entry name" value="MRJP/yellow-related"/>
</dbReference>
<dbReference type="Proteomes" id="UP000247346">
    <property type="component" value="Unassembled WGS sequence"/>
</dbReference>
<evidence type="ECO:0000256" key="1">
    <source>
        <dbReference type="ARBA" id="ARBA00004613"/>
    </source>
</evidence>
<dbReference type="EMBL" id="MDEK01000003">
    <property type="protein sequence ID" value="PPU84203.1"/>
    <property type="molecule type" value="Genomic_DNA"/>
</dbReference>
<feature type="signal peptide" evidence="3">
    <location>
        <begin position="1"/>
        <end position="25"/>
    </location>
</feature>
<dbReference type="GO" id="GO:0005576">
    <property type="term" value="C:extracellular region"/>
    <property type="evidence" value="ECO:0007669"/>
    <property type="project" value="UniProtKB-SubCell"/>
</dbReference>
<dbReference type="GeneID" id="93879266"/>
<reference evidence="4 5" key="1">
    <citation type="submission" date="2016-08" db="EMBL/GenBank/DDBJ databases">
        <authorList>
            <person name="Seilhamer J.J."/>
        </authorList>
    </citation>
    <scope>NUCLEOTIDE SEQUENCE [LARGE SCALE GENOMIC DNA]</scope>
    <source>
        <strain evidence="4 5">CFBP4641</strain>
    </source>
</reference>
<evidence type="ECO:0000313" key="4">
    <source>
        <dbReference type="EMBL" id="PPU84203.1"/>
    </source>
</evidence>
<evidence type="ECO:0000256" key="2">
    <source>
        <dbReference type="ARBA" id="ARBA00022525"/>
    </source>
</evidence>
<evidence type="ECO:0008006" key="6">
    <source>
        <dbReference type="Google" id="ProtNLM"/>
    </source>
</evidence>
<dbReference type="InterPro" id="IPR011042">
    <property type="entry name" value="6-blade_b-propeller_TolB-like"/>
</dbReference>
<protein>
    <recommendedName>
        <fullName evidence="6">Gluconolactonase</fullName>
    </recommendedName>
</protein>
<dbReference type="AlphaFoldDB" id="A0A2P5Z764"/>
<organism evidence="4 5">
    <name type="scientific">Xanthomonas sacchari</name>
    <dbReference type="NCBI Taxonomy" id="56458"/>
    <lineage>
        <taxon>Bacteria</taxon>
        <taxon>Pseudomonadati</taxon>
        <taxon>Pseudomonadota</taxon>
        <taxon>Gammaproteobacteria</taxon>
        <taxon>Lysobacterales</taxon>
        <taxon>Lysobacteraceae</taxon>
        <taxon>Xanthomonas</taxon>
    </lineage>
</organism>
<comment type="subcellular location">
    <subcellularLocation>
        <location evidence="1">Secreted</location>
    </subcellularLocation>
</comment>
<keyword evidence="2" id="KW-0964">Secreted</keyword>